<feature type="non-terminal residue" evidence="1">
    <location>
        <position position="41"/>
    </location>
</feature>
<proteinExistence type="predicted"/>
<evidence type="ECO:0000313" key="1">
    <source>
        <dbReference type="EMBL" id="CAG8571361.1"/>
    </source>
</evidence>
<accession>A0A9N9BKN0</accession>
<dbReference type="Proteomes" id="UP000789375">
    <property type="component" value="Unassembled WGS sequence"/>
</dbReference>
<gene>
    <name evidence="1" type="ORF">FMOSSE_LOCUS7470</name>
</gene>
<name>A0A9N9BKN0_FUNMO</name>
<sequence>YITKATWLSYKQTEKQRPRTYEETKPELSSIGRIIFIIYIQ</sequence>
<evidence type="ECO:0000313" key="2">
    <source>
        <dbReference type="Proteomes" id="UP000789375"/>
    </source>
</evidence>
<protein>
    <submittedName>
        <fullName evidence="1">4955_t:CDS:1</fullName>
    </submittedName>
</protein>
<dbReference type="AlphaFoldDB" id="A0A9N9BKN0"/>
<reference evidence="1" key="1">
    <citation type="submission" date="2021-06" db="EMBL/GenBank/DDBJ databases">
        <authorList>
            <person name="Kallberg Y."/>
            <person name="Tangrot J."/>
            <person name="Rosling A."/>
        </authorList>
    </citation>
    <scope>NUCLEOTIDE SEQUENCE</scope>
    <source>
        <strain evidence="1">87-6 pot B 2015</strain>
    </source>
</reference>
<comment type="caution">
    <text evidence="1">The sequence shown here is derived from an EMBL/GenBank/DDBJ whole genome shotgun (WGS) entry which is preliminary data.</text>
</comment>
<keyword evidence="2" id="KW-1185">Reference proteome</keyword>
<dbReference type="EMBL" id="CAJVPP010001751">
    <property type="protein sequence ID" value="CAG8571361.1"/>
    <property type="molecule type" value="Genomic_DNA"/>
</dbReference>
<organism evidence="1 2">
    <name type="scientific">Funneliformis mosseae</name>
    <name type="common">Endomycorrhizal fungus</name>
    <name type="synonym">Glomus mosseae</name>
    <dbReference type="NCBI Taxonomy" id="27381"/>
    <lineage>
        <taxon>Eukaryota</taxon>
        <taxon>Fungi</taxon>
        <taxon>Fungi incertae sedis</taxon>
        <taxon>Mucoromycota</taxon>
        <taxon>Glomeromycotina</taxon>
        <taxon>Glomeromycetes</taxon>
        <taxon>Glomerales</taxon>
        <taxon>Glomeraceae</taxon>
        <taxon>Funneliformis</taxon>
    </lineage>
</organism>